<evidence type="ECO:0000256" key="6">
    <source>
        <dbReference type="SAM" id="MobiDB-lite"/>
    </source>
</evidence>
<dbReference type="Pfam" id="PF01943">
    <property type="entry name" value="Polysacc_synt"/>
    <property type="match status" value="1"/>
</dbReference>
<dbReference type="Proteomes" id="UP001589788">
    <property type="component" value="Unassembled WGS sequence"/>
</dbReference>
<reference evidence="8 9" key="1">
    <citation type="submission" date="2024-09" db="EMBL/GenBank/DDBJ databases">
        <authorList>
            <person name="Sun Q."/>
            <person name="Mori K."/>
        </authorList>
    </citation>
    <scope>NUCLEOTIDE SEQUENCE [LARGE SCALE GENOMIC DNA]</scope>
    <source>
        <strain evidence="8 9">JCM 15389</strain>
    </source>
</reference>
<feature type="transmembrane region" description="Helical" evidence="7">
    <location>
        <begin position="363"/>
        <end position="382"/>
    </location>
</feature>
<proteinExistence type="predicted"/>
<feature type="transmembrane region" description="Helical" evidence="7">
    <location>
        <begin position="12"/>
        <end position="31"/>
    </location>
</feature>
<feature type="transmembrane region" description="Helical" evidence="7">
    <location>
        <begin position="146"/>
        <end position="167"/>
    </location>
</feature>
<feature type="transmembrane region" description="Helical" evidence="7">
    <location>
        <begin position="300"/>
        <end position="321"/>
    </location>
</feature>
<evidence type="ECO:0000313" key="9">
    <source>
        <dbReference type="Proteomes" id="UP001589788"/>
    </source>
</evidence>
<keyword evidence="3 7" id="KW-0812">Transmembrane</keyword>
<comment type="caution">
    <text evidence="8">The sequence shown here is derived from an EMBL/GenBank/DDBJ whole genome shotgun (WGS) entry which is preliminary data.</text>
</comment>
<feature type="region of interest" description="Disordered" evidence="6">
    <location>
        <begin position="420"/>
        <end position="449"/>
    </location>
</feature>
<feature type="transmembrane region" description="Helical" evidence="7">
    <location>
        <begin position="87"/>
        <end position="105"/>
    </location>
</feature>
<evidence type="ECO:0000256" key="4">
    <source>
        <dbReference type="ARBA" id="ARBA00022989"/>
    </source>
</evidence>
<organism evidence="8 9">
    <name type="scientific">Aciditerrimonas ferrireducens</name>
    <dbReference type="NCBI Taxonomy" id="667306"/>
    <lineage>
        <taxon>Bacteria</taxon>
        <taxon>Bacillati</taxon>
        <taxon>Actinomycetota</taxon>
        <taxon>Acidimicrobiia</taxon>
        <taxon>Acidimicrobiales</taxon>
        <taxon>Acidimicrobiaceae</taxon>
        <taxon>Aciditerrimonas</taxon>
    </lineage>
</organism>
<feature type="transmembrane region" description="Helical" evidence="7">
    <location>
        <begin position="173"/>
        <end position="193"/>
    </location>
</feature>
<name>A0ABV6C145_9ACTN</name>
<feature type="transmembrane region" description="Helical" evidence="7">
    <location>
        <begin position="117"/>
        <end position="139"/>
    </location>
</feature>
<evidence type="ECO:0000256" key="2">
    <source>
        <dbReference type="ARBA" id="ARBA00022475"/>
    </source>
</evidence>
<dbReference type="PANTHER" id="PTHR30250">
    <property type="entry name" value="PST FAMILY PREDICTED COLANIC ACID TRANSPORTER"/>
    <property type="match status" value="1"/>
</dbReference>
<evidence type="ECO:0000256" key="5">
    <source>
        <dbReference type="ARBA" id="ARBA00023136"/>
    </source>
</evidence>
<accession>A0ABV6C145</accession>
<evidence type="ECO:0000256" key="3">
    <source>
        <dbReference type="ARBA" id="ARBA00022692"/>
    </source>
</evidence>
<keyword evidence="4 7" id="KW-1133">Transmembrane helix</keyword>
<evidence type="ECO:0000256" key="1">
    <source>
        <dbReference type="ARBA" id="ARBA00004651"/>
    </source>
</evidence>
<gene>
    <name evidence="8" type="ORF">ACFFRE_04490</name>
</gene>
<dbReference type="RefSeq" id="WP_377788623.1">
    <property type="nucleotide sequence ID" value="NZ_JBHLYQ010000029.1"/>
</dbReference>
<feature type="transmembrane region" description="Helical" evidence="7">
    <location>
        <begin position="388"/>
        <end position="412"/>
    </location>
</feature>
<dbReference type="InterPro" id="IPR050833">
    <property type="entry name" value="Poly_Biosynth_Transport"/>
</dbReference>
<keyword evidence="5 7" id="KW-0472">Membrane</keyword>
<protein>
    <submittedName>
        <fullName evidence="8">Oligosaccharide flippase family protein</fullName>
    </submittedName>
</protein>
<keyword evidence="9" id="KW-1185">Reference proteome</keyword>
<feature type="transmembrane region" description="Helical" evidence="7">
    <location>
        <begin position="224"/>
        <end position="245"/>
    </location>
</feature>
<dbReference type="PANTHER" id="PTHR30250:SF28">
    <property type="entry name" value="POLYSACCHARIDE BIOSYNTHESIS PROTEIN"/>
    <property type="match status" value="1"/>
</dbReference>
<evidence type="ECO:0000313" key="8">
    <source>
        <dbReference type="EMBL" id="MFC0081410.1"/>
    </source>
</evidence>
<feature type="transmembrane region" description="Helical" evidence="7">
    <location>
        <begin position="333"/>
        <end position="356"/>
    </location>
</feature>
<sequence length="449" mass="44261">MPKPSLAADGGWAYLLATVLANAASFGFHLTTSRLLGPAGYGALMSLLGIVTAAALPVSALQAAVAQALASRRPPSAGALRQTLLRSWALALLCVLVLAAASPLIDRFLDLTTPLPALLLAATVGLTIASVVPGGALLGTLRFKPLAVALALGGAVRLASGTGLVAAGLGVSGAAGASVLAAGTTLAVLCWPLRRTLRRPVHGVDARLAGDPQPGEALTVGLRAALLAVVALAGVSTFLGVDAALARHFLAPRLAGAYAAAATVARIGLFLPGSIALAAFPRLAATADPAEARQLLGEALGLTALVGGVAAAVIAAVPHLLVGALFGRAYRAAAGPLVVLAAAGAVVGLATVLVYFFLSRRSVVSATWWFAVAGLTGAVLVSHRSPLAVAWATLGVTCAMALALLLAAVGALGRALPDRSLPDGSGAEGPGREPSTLGEPGMAPSQAGP</sequence>
<feature type="transmembrane region" description="Helical" evidence="7">
    <location>
        <begin position="257"/>
        <end position="280"/>
    </location>
</feature>
<keyword evidence="2" id="KW-1003">Cell membrane</keyword>
<evidence type="ECO:0000256" key="7">
    <source>
        <dbReference type="SAM" id="Phobius"/>
    </source>
</evidence>
<dbReference type="InterPro" id="IPR002797">
    <property type="entry name" value="Polysacc_synth"/>
</dbReference>
<feature type="transmembrane region" description="Helical" evidence="7">
    <location>
        <begin position="43"/>
        <end position="66"/>
    </location>
</feature>
<comment type="subcellular location">
    <subcellularLocation>
        <location evidence="1">Cell membrane</location>
        <topology evidence="1">Multi-pass membrane protein</topology>
    </subcellularLocation>
</comment>
<dbReference type="EMBL" id="JBHLYQ010000029">
    <property type="protein sequence ID" value="MFC0081410.1"/>
    <property type="molecule type" value="Genomic_DNA"/>
</dbReference>